<protein>
    <submittedName>
        <fullName evidence="4">YbgC, acyl-CoA thioester hydrolase</fullName>
    </submittedName>
</protein>
<dbReference type="GO" id="GO:0047617">
    <property type="term" value="F:fatty acyl-CoA hydrolase activity"/>
    <property type="evidence" value="ECO:0007669"/>
    <property type="project" value="TreeGrafter"/>
</dbReference>
<dbReference type="PROSITE" id="PS01328">
    <property type="entry name" value="4HBCOA_THIOESTERASE"/>
    <property type="match status" value="1"/>
</dbReference>
<comment type="similarity">
    <text evidence="1">Belongs to the 4-hydroxybenzoyl-CoA thioesterase family.</text>
</comment>
<dbReference type="Pfam" id="PF13279">
    <property type="entry name" value="4HBT_2"/>
    <property type="match status" value="1"/>
</dbReference>
<reference evidence="4 5" key="1">
    <citation type="submission" date="2019-10" db="EMBL/GenBank/DDBJ databases">
        <title>Genomic and transcriptomic insights into the perfect genentic adaptation of a filamentous nitrogen-fixing cyanobacterium to rice fields.</title>
        <authorList>
            <person name="Chen Z."/>
        </authorList>
    </citation>
    <scope>NUCLEOTIDE SEQUENCE [LARGE SCALE GENOMIC DNA]</scope>
    <source>
        <strain evidence="4">CCNUC1</strain>
    </source>
</reference>
<keyword evidence="2 4" id="KW-0378">Hydrolase</keyword>
<dbReference type="PANTHER" id="PTHR31793:SF37">
    <property type="entry name" value="ACYL-COA THIOESTER HYDROLASE YBGC"/>
    <property type="match status" value="1"/>
</dbReference>
<name>A0A5P8VU64_9NOSO</name>
<dbReference type="NCBIfam" id="TIGR00051">
    <property type="entry name" value="YbgC/FadM family acyl-CoA thioesterase"/>
    <property type="match status" value="1"/>
</dbReference>
<evidence type="ECO:0000256" key="1">
    <source>
        <dbReference type="ARBA" id="ARBA00005953"/>
    </source>
</evidence>
<dbReference type="Proteomes" id="UP000326678">
    <property type="component" value="Chromosome Gxm1"/>
</dbReference>
<evidence type="ECO:0000313" key="4">
    <source>
        <dbReference type="EMBL" id="QFS43927.1"/>
    </source>
</evidence>
<accession>A0A5P8VU64</accession>
<evidence type="ECO:0000313" key="5">
    <source>
        <dbReference type="Proteomes" id="UP000326678"/>
    </source>
</evidence>
<dbReference type="SUPFAM" id="SSF54637">
    <property type="entry name" value="Thioesterase/thiol ester dehydrase-isomerase"/>
    <property type="match status" value="1"/>
</dbReference>
<feature type="region of interest" description="Disordered" evidence="3">
    <location>
        <begin position="1"/>
        <end position="21"/>
    </location>
</feature>
<dbReference type="PIRSF" id="PIRSF003230">
    <property type="entry name" value="YbgC"/>
    <property type="match status" value="1"/>
</dbReference>
<dbReference type="KEGG" id="nsh:GXM_01400"/>
<sequence>MKMSEEKSSQPKLPPTTALDNPSSHEFGNWFEYPVRVQPHHTDYAGVVWHGSYIAWMEEARIECLRSIGIEFADLVAIGCDLPVVELSVRYHRAIQLGMAVMVKTRMAEVTGVRINWDYAIVSTDGQELYVTAKVTLVALDRDRGKIMRQLPPSFKDALAKISALNKN</sequence>
<organism evidence="4 5">
    <name type="scientific">Nostoc sphaeroides CCNUC1</name>
    <dbReference type="NCBI Taxonomy" id="2653204"/>
    <lineage>
        <taxon>Bacteria</taxon>
        <taxon>Bacillati</taxon>
        <taxon>Cyanobacteriota</taxon>
        <taxon>Cyanophyceae</taxon>
        <taxon>Nostocales</taxon>
        <taxon>Nostocaceae</taxon>
        <taxon>Nostoc</taxon>
    </lineage>
</organism>
<dbReference type="Gene3D" id="3.10.129.10">
    <property type="entry name" value="Hotdog Thioesterase"/>
    <property type="match status" value="1"/>
</dbReference>
<dbReference type="InterPro" id="IPR008272">
    <property type="entry name" value="HB-CoA_thioesterase_AS"/>
</dbReference>
<dbReference type="AlphaFoldDB" id="A0A5P8VU64"/>
<dbReference type="EMBL" id="CP045226">
    <property type="protein sequence ID" value="QFS43927.1"/>
    <property type="molecule type" value="Genomic_DNA"/>
</dbReference>
<gene>
    <name evidence="4" type="ORF">GXM_01400</name>
</gene>
<evidence type="ECO:0000256" key="3">
    <source>
        <dbReference type="SAM" id="MobiDB-lite"/>
    </source>
</evidence>
<dbReference type="InterPro" id="IPR006684">
    <property type="entry name" value="YbgC/YbaW"/>
</dbReference>
<dbReference type="InterPro" id="IPR050563">
    <property type="entry name" value="4-hydroxybenzoyl-CoA_TE"/>
</dbReference>
<dbReference type="CDD" id="cd00586">
    <property type="entry name" value="4HBT"/>
    <property type="match status" value="1"/>
</dbReference>
<dbReference type="PANTHER" id="PTHR31793">
    <property type="entry name" value="4-HYDROXYBENZOYL-COA THIOESTERASE FAMILY MEMBER"/>
    <property type="match status" value="1"/>
</dbReference>
<keyword evidence="5" id="KW-1185">Reference proteome</keyword>
<evidence type="ECO:0000256" key="2">
    <source>
        <dbReference type="ARBA" id="ARBA00022801"/>
    </source>
</evidence>
<proteinExistence type="inferred from homology"/>
<dbReference type="InterPro" id="IPR029069">
    <property type="entry name" value="HotDog_dom_sf"/>
</dbReference>